<sequence>MELVCEWRERERKGRLGGSSDPPPTRSTELEITGGGGSPVSATGEGGEDVAGGGELEGGGGELREKGEEFFQICSSFFL</sequence>
<organism evidence="2 3">
    <name type="scientific">Actinidia rufa</name>
    <dbReference type="NCBI Taxonomy" id="165716"/>
    <lineage>
        <taxon>Eukaryota</taxon>
        <taxon>Viridiplantae</taxon>
        <taxon>Streptophyta</taxon>
        <taxon>Embryophyta</taxon>
        <taxon>Tracheophyta</taxon>
        <taxon>Spermatophyta</taxon>
        <taxon>Magnoliopsida</taxon>
        <taxon>eudicotyledons</taxon>
        <taxon>Gunneridae</taxon>
        <taxon>Pentapetalae</taxon>
        <taxon>asterids</taxon>
        <taxon>Ericales</taxon>
        <taxon>Actinidiaceae</taxon>
        <taxon>Actinidia</taxon>
    </lineage>
</organism>
<reference evidence="2 3" key="1">
    <citation type="submission" date="2019-07" db="EMBL/GenBank/DDBJ databases">
        <title>De Novo Assembly of kiwifruit Actinidia rufa.</title>
        <authorList>
            <person name="Sugita-Konishi S."/>
            <person name="Sato K."/>
            <person name="Mori E."/>
            <person name="Abe Y."/>
            <person name="Kisaki G."/>
            <person name="Hamano K."/>
            <person name="Suezawa K."/>
            <person name="Otani M."/>
            <person name="Fukuda T."/>
            <person name="Manabe T."/>
            <person name="Gomi K."/>
            <person name="Tabuchi M."/>
            <person name="Akimitsu K."/>
            <person name="Kataoka I."/>
        </authorList>
    </citation>
    <scope>NUCLEOTIDE SEQUENCE [LARGE SCALE GENOMIC DNA]</scope>
    <source>
        <strain evidence="3">cv. Fuchu</strain>
    </source>
</reference>
<name>A0A7J0F210_9ERIC</name>
<keyword evidence="3" id="KW-1185">Reference proteome</keyword>
<feature type="region of interest" description="Disordered" evidence="1">
    <location>
        <begin position="9"/>
        <end position="62"/>
    </location>
</feature>
<gene>
    <name evidence="2" type="ORF">Acr_08g0011180</name>
</gene>
<dbReference type="Proteomes" id="UP000585474">
    <property type="component" value="Unassembled WGS sequence"/>
</dbReference>
<protein>
    <submittedName>
        <fullName evidence="2">Uncharacterized protein</fullName>
    </submittedName>
</protein>
<feature type="compositionally biased region" description="Gly residues" evidence="1">
    <location>
        <begin position="49"/>
        <end position="61"/>
    </location>
</feature>
<comment type="caution">
    <text evidence="2">The sequence shown here is derived from an EMBL/GenBank/DDBJ whole genome shotgun (WGS) entry which is preliminary data.</text>
</comment>
<evidence type="ECO:0000313" key="2">
    <source>
        <dbReference type="EMBL" id="GFY92722.1"/>
    </source>
</evidence>
<evidence type="ECO:0000313" key="3">
    <source>
        <dbReference type="Proteomes" id="UP000585474"/>
    </source>
</evidence>
<accession>A0A7J0F210</accession>
<proteinExistence type="predicted"/>
<evidence type="ECO:0000256" key="1">
    <source>
        <dbReference type="SAM" id="MobiDB-lite"/>
    </source>
</evidence>
<dbReference type="AlphaFoldDB" id="A0A7J0F210"/>
<dbReference type="EMBL" id="BJWL01000008">
    <property type="protein sequence ID" value="GFY92722.1"/>
    <property type="molecule type" value="Genomic_DNA"/>
</dbReference>